<sequence length="176" mass="18364">MRYFPLILAVSALFASAQQVTPVSQSAATPSDSAQCASQQNVDNCVAIMKKNLQKCSSDNWDCKCSGSANIANCYANCPDSPDYIAAQSSSASNCATANAYDKGNTVVPDTWKTMDFYNNVHVTATSTDSEASPTSTGAEKLDAQKESTKPSKGAANVKAQGSWLALVGLGIGALF</sequence>
<accession>A0A1S9RDT2</accession>
<evidence type="ECO:0000256" key="1">
    <source>
        <dbReference type="SAM" id="MobiDB-lite"/>
    </source>
</evidence>
<comment type="caution">
    <text evidence="3">The sequence shown here is derived from an EMBL/GenBank/DDBJ whole genome shotgun (WGS) entry which is preliminary data.</text>
</comment>
<protein>
    <recommendedName>
        <fullName evidence="5">GPI anchored serine-threonine rich protein</fullName>
    </recommendedName>
</protein>
<feature type="compositionally biased region" description="Polar residues" evidence="1">
    <location>
        <begin position="126"/>
        <end position="138"/>
    </location>
</feature>
<feature type="signal peptide" evidence="2">
    <location>
        <begin position="1"/>
        <end position="17"/>
    </location>
</feature>
<feature type="region of interest" description="Disordered" evidence="1">
    <location>
        <begin position="126"/>
        <end position="155"/>
    </location>
</feature>
<evidence type="ECO:0008006" key="5">
    <source>
        <dbReference type="Google" id="ProtNLM"/>
    </source>
</evidence>
<organism evidence="3 4">
    <name type="scientific">Penicillium brasilianum</name>
    <dbReference type="NCBI Taxonomy" id="104259"/>
    <lineage>
        <taxon>Eukaryota</taxon>
        <taxon>Fungi</taxon>
        <taxon>Dikarya</taxon>
        <taxon>Ascomycota</taxon>
        <taxon>Pezizomycotina</taxon>
        <taxon>Eurotiomycetes</taxon>
        <taxon>Eurotiomycetidae</taxon>
        <taxon>Eurotiales</taxon>
        <taxon>Aspergillaceae</taxon>
        <taxon>Penicillium</taxon>
    </lineage>
</organism>
<gene>
    <name evidence="3" type="ORF">PEBR_36015</name>
</gene>
<feature type="chain" id="PRO_5012233306" description="GPI anchored serine-threonine rich protein" evidence="2">
    <location>
        <begin position="18"/>
        <end position="176"/>
    </location>
</feature>
<evidence type="ECO:0000256" key="2">
    <source>
        <dbReference type="SAM" id="SignalP"/>
    </source>
</evidence>
<proteinExistence type="predicted"/>
<dbReference type="Proteomes" id="UP000190744">
    <property type="component" value="Unassembled WGS sequence"/>
</dbReference>
<evidence type="ECO:0000313" key="3">
    <source>
        <dbReference type="EMBL" id="OOQ83683.1"/>
    </source>
</evidence>
<reference evidence="4" key="1">
    <citation type="submission" date="2015-09" db="EMBL/GenBank/DDBJ databases">
        <authorList>
            <person name="Fill T.P."/>
            <person name="Baretta J.F."/>
            <person name="de Almeida L.G."/>
            <person name="Rocha M."/>
            <person name="de Souza D.H."/>
            <person name="Malavazi I."/>
            <person name="Cerdeira L.T."/>
            <person name="Hong H."/>
            <person name="Samborskyy M."/>
            <person name="de Vasconcelos A.T."/>
            <person name="Leadlay P."/>
            <person name="Rodrigues-Filho E."/>
        </authorList>
    </citation>
    <scope>NUCLEOTIDE SEQUENCE [LARGE SCALE GENOMIC DNA]</scope>
    <source>
        <strain evidence="4">LaBioMMi 136</strain>
    </source>
</reference>
<keyword evidence="2" id="KW-0732">Signal</keyword>
<evidence type="ECO:0000313" key="4">
    <source>
        <dbReference type="Proteomes" id="UP000190744"/>
    </source>
</evidence>
<name>A0A1S9RDT2_PENBI</name>
<feature type="compositionally biased region" description="Basic and acidic residues" evidence="1">
    <location>
        <begin position="140"/>
        <end position="150"/>
    </location>
</feature>
<dbReference type="EMBL" id="LJBN01000194">
    <property type="protein sequence ID" value="OOQ83683.1"/>
    <property type="molecule type" value="Genomic_DNA"/>
</dbReference>
<dbReference type="AlphaFoldDB" id="A0A1S9RDT2"/>